<evidence type="ECO:0000313" key="2">
    <source>
        <dbReference type="EMBL" id="CAD6199395.1"/>
    </source>
</evidence>
<evidence type="ECO:0000313" key="3">
    <source>
        <dbReference type="Proteomes" id="UP000835052"/>
    </source>
</evidence>
<dbReference type="PANTHER" id="PTHR21193">
    <property type="entry name" value="OXIDOREDUCTASE-LIKE DOMAIN-CONTAINING PROTEIN 1"/>
    <property type="match status" value="1"/>
</dbReference>
<name>A0A8S1HUA8_9PELO</name>
<dbReference type="OrthoDB" id="10064411at2759"/>
<sequence length="87" mass="10027">MGNEHLTEPKHPEAPIPGLCCGQGCANCIYITYAHELIEYYQKKHSDGGHREKILKEIESQVEDANVRLFVISEVKATWREMDRRKS</sequence>
<dbReference type="AlphaFoldDB" id="A0A8S1HUA8"/>
<gene>
    <name evidence="2" type="ORF">CAUJ_LOCUS15298</name>
</gene>
<dbReference type="EMBL" id="CAJGYM010000172">
    <property type="protein sequence ID" value="CAD6199395.1"/>
    <property type="molecule type" value="Genomic_DNA"/>
</dbReference>
<dbReference type="PANTHER" id="PTHR21193:SF3">
    <property type="entry name" value="OXIDOREDUCTASE-LIKE DOMAIN-CONTAINING PROTEIN 1"/>
    <property type="match status" value="1"/>
</dbReference>
<reference evidence="2" key="1">
    <citation type="submission" date="2020-10" db="EMBL/GenBank/DDBJ databases">
        <authorList>
            <person name="Kikuchi T."/>
        </authorList>
    </citation>
    <scope>NUCLEOTIDE SEQUENCE</scope>
    <source>
        <strain evidence="2">NKZ352</strain>
    </source>
</reference>
<dbReference type="InterPro" id="IPR019180">
    <property type="entry name" value="Oxidoreductase-like_N"/>
</dbReference>
<dbReference type="Proteomes" id="UP000835052">
    <property type="component" value="Unassembled WGS sequence"/>
</dbReference>
<feature type="domain" description="Oxidoreductase-like" evidence="1">
    <location>
        <begin position="9"/>
        <end position="45"/>
    </location>
</feature>
<evidence type="ECO:0000259" key="1">
    <source>
        <dbReference type="Pfam" id="PF09791"/>
    </source>
</evidence>
<protein>
    <recommendedName>
        <fullName evidence="1">Oxidoreductase-like domain-containing protein</fullName>
    </recommendedName>
</protein>
<comment type="caution">
    <text evidence="2">The sequence shown here is derived from an EMBL/GenBank/DDBJ whole genome shotgun (WGS) entry which is preliminary data.</text>
</comment>
<organism evidence="2 3">
    <name type="scientific">Caenorhabditis auriculariae</name>
    <dbReference type="NCBI Taxonomy" id="2777116"/>
    <lineage>
        <taxon>Eukaryota</taxon>
        <taxon>Metazoa</taxon>
        <taxon>Ecdysozoa</taxon>
        <taxon>Nematoda</taxon>
        <taxon>Chromadorea</taxon>
        <taxon>Rhabditida</taxon>
        <taxon>Rhabditina</taxon>
        <taxon>Rhabditomorpha</taxon>
        <taxon>Rhabditoidea</taxon>
        <taxon>Rhabditidae</taxon>
        <taxon>Peloderinae</taxon>
        <taxon>Caenorhabditis</taxon>
    </lineage>
</organism>
<dbReference type="Pfam" id="PF09791">
    <property type="entry name" value="Oxidored-like"/>
    <property type="match status" value="1"/>
</dbReference>
<accession>A0A8S1HUA8</accession>
<dbReference type="InterPro" id="IPR039251">
    <property type="entry name" value="OXLD1"/>
</dbReference>
<keyword evidence="3" id="KW-1185">Reference proteome</keyword>
<proteinExistence type="predicted"/>